<evidence type="ECO:0000259" key="3">
    <source>
        <dbReference type="Pfam" id="PF00582"/>
    </source>
</evidence>
<comment type="similarity">
    <text evidence="1 2">Belongs to the universal stress protein A family.</text>
</comment>
<keyword evidence="5" id="KW-1185">Reference proteome</keyword>
<gene>
    <name evidence="4" type="ORF">H9632_04595</name>
</gene>
<dbReference type="Pfam" id="PF00582">
    <property type="entry name" value="Usp"/>
    <property type="match status" value="1"/>
</dbReference>
<dbReference type="PANTHER" id="PTHR46268">
    <property type="entry name" value="STRESS RESPONSE PROTEIN NHAX"/>
    <property type="match status" value="1"/>
</dbReference>
<evidence type="ECO:0000313" key="4">
    <source>
        <dbReference type="EMBL" id="MBD8032336.1"/>
    </source>
</evidence>
<dbReference type="InterPro" id="IPR006015">
    <property type="entry name" value="Universal_stress_UspA"/>
</dbReference>
<sequence>MVETYKNVVVAVDFSEKAQIAFERGVRIANLTGATLNLICVIDTHSFGSVEAYDLKYAKALKDKAIDHLNEFKTQAEQSGVANVQIVVEEGSPKNVLTSLTTADLIIVGATGLNRAERFLLGSVSESVVRNANCDVLVVR</sequence>
<dbReference type="Gene3D" id="3.40.50.620">
    <property type="entry name" value="HUPs"/>
    <property type="match status" value="1"/>
</dbReference>
<dbReference type="Proteomes" id="UP000600565">
    <property type="component" value="Unassembled WGS sequence"/>
</dbReference>
<proteinExistence type="inferred from homology"/>
<feature type="domain" description="UspA" evidence="3">
    <location>
        <begin position="5"/>
        <end position="140"/>
    </location>
</feature>
<name>A0ABR8XK91_9BACL</name>
<dbReference type="CDD" id="cd00293">
    <property type="entry name" value="USP-like"/>
    <property type="match status" value="1"/>
</dbReference>
<dbReference type="RefSeq" id="WP_191702940.1">
    <property type="nucleotide sequence ID" value="NZ_JACSPW010000003.1"/>
</dbReference>
<comment type="caution">
    <text evidence="4">The sequence shown here is derived from an EMBL/GenBank/DDBJ whole genome shotgun (WGS) entry which is preliminary data.</text>
</comment>
<evidence type="ECO:0000256" key="2">
    <source>
        <dbReference type="PIRNR" id="PIRNR006276"/>
    </source>
</evidence>
<evidence type="ECO:0000256" key="1">
    <source>
        <dbReference type="ARBA" id="ARBA00008791"/>
    </source>
</evidence>
<evidence type="ECO:0000313" key="5">
    <source>
        <dbReference type="Proteomes" id="UP000600565"/>
    </source>
</evidence>
<dbReference type="PRINTS" id="PR01438">
    <property type="entry name" value="UNVRSLSTRESS"/>
</dbReference>
<reference evidence="4 5" key="1">
    <citation type="submission" date="2020-08" db="EMBL/GenBank/DDBJ databases">
        <title>A Genomic Blueprint of the Chicken Gut Microbiome.</title>
        <authorList>
            <person name="Gilroy R."/>
            <person name="Ravi A."/>
            <person name="Getino M."/>
            <person name="Pursley I."/>
            <person name="Horton D.L."/>
            <person name="Alikhan N.-F."/>
            <person name="Baker D."/>
            <person name="Gharbi K."/>
            <person name="Hall N."/>
            <person name="Watson M."/>
            <person name="Adriaenssens E.M."/>
            <person name="Foster-Nyarko E."/>
            <person name="Jarju S."/>
            <person name="Secka A."/>
            <person name="Antonio M."/>
            <person name="Oren A."/>
            <person name="Chaudhuri R."/>
            <person name="La Ragione R.M."/>
            <person name="Hildebrand F."/>
            <person name="Pallen M.J."/>
        </authorList>
    </citation>
    <scope>NUCLEOTIDE SEQUENCE [LARGE SCALE GENOMIC DNA]</scope>
    <source>
        <strain evidence="4 5">Sa1YVA6</strain>
    </source>
</reference>
<dbReference type="PIRSF" id="PIRSF006276">
    <property type="entry name" value="UspA"/>
    <property type="match status" value="1"/>
</dbReference>
<comment type="subcellular location">
    <subcellularLocation>
        <location evidence="2">Cytoplasm</location>
    </subcellularLocation>
</comment>
<dbReference type="EMBL" id="JACSPW010000003">
    <property type="protein sequence ID" value="MBD8032336.1"/>
    <property type="molecule type" value="Genomic_DNA"/>
</dbReference>
<dbReference type="InterPro" id="IPR006016">
    <property type="entry name" value="UspA"/>
</dbReference>
<accession>A0ABR8XK91</accession>
<dbReference type="InterPro" id="IPR014729">
    <property type="entry name" value="Rossmann-like_a/b/a_fold"/>
</dbReference>
<organism evidence="4 5">
    <name type="scientific">Solibacillus merdavium</name>
    <dbReference type="NCBI Taxonomy" id="2762218"/>
    <lineage>
        <taxon>Bacteria</taxon>
        <taxon>Bacillati</taxon>
        <taxon>Bacillota</taxon>
        <taxon>Bacilli</taxon>
        <taxon>Bacillales</taxon>
        <taxon>Caryophanaceae</taxon>
        <taxon>Solibacillus</taxon>
    </lineage>
</organism>
<dbReference type="SUPFAM" id="SSF52402">
    <property type="entry name" value="Adenine nucleotide alpha hydrolases-like"/>
    <property type="match status" value="1"/>
</dbReference>
<dbReference type="PANTHER" id="PTHR46268:SF6">
    <property type="entry name" value="UNIVERSAL STRESS PROTEIN UP12"/>
    <property type="match status" value="1"/>
</dbReference>
<keyword evidence="2" id="KW-0963">Cytoplasm</keyword>
<protein>
    <recommendedName>
        <fullName evidence="2">Universal stress protein</fullName>
    </recommendedName>
</protein>